<accession>A0A8J6EEH6</accession>
<dbReference type="EMBL" id="WNTK01001280">
    <property type="protein sequence ID" value="KAG9467605.1"/>
    <property type="molecule type" value="Genomic_DNA"/>
</dbReference>
<dbReference type="Proteomes" id="UP000770717">
    <property type="component" value="Unassembled WGS sequence"/>
</dbReference>
<comment type="caution">
    <text evidence="1">The sequence shown here is derived from an EMBL/GenBank/DDBJ whole genome shotgun (WGS) entry which is preliminary data.</text>
</comment>
<reference evidence="1" key="1">
    <citation type="thesis" date="2020" institute="ProQuest LLC" country="789 East Eisenhower Parkway, Ann Arbor, MI, USA">
        <title>Comparative Genomics and Chromosome Evolution.</title>
        <authorList>
            <person name="Mudd A.B."/>
        </authorList>
    </citation>
    <scope>NUCLEOTIDE SEQUENCE</scope>
    <source>
        <strain evidence="1">HN-11 Male</strain>
        <tissue evidence="1">Kidney and liver</tissue>
    </source>
</reference>
<sequence>MLLYPSFKTKRAIFSILSFTFRGEAGFNTSVSDIDTENCGAACDSFPDLPINGGPIKNNDGPNGVLTFQYECKASQATV</sequence>
<name>A0A8J6EEH6_ELECQ</name>
<organism evidence="1 2">
    <name type="scientific">Eleutherodactylus coqui</name>
    <name type="common">Puerto Rican coqui</name>
    <dbReference type="NCBI Taxonomy" id="57060"/>
    <lineage>
        <taxon>Eukaryota</taxon>
        <taxon>Metazoa</taxon>
        <taxon>Chordata</taxon>
        <taxon>Craniata</taxon>
        <taxon>Vertebrata</taxon>
        <taxon>Euteleostomi</taxon>
        <taxon>Amphibia</taxon>
        <taxon>Batrachia</taxon>
        <taxon>Anura</taxon>
        <taxon>Neobatrachia</taxon>
        <taxon>Hyloidea</taxon>
        <taxon>Eleutherodactylidae</taxon>
        <taxon>Eleutherodactylinae</taxon>
        <taxon>Eleutherodactylus</taxon>
        <taxon>Eleutherodactylus</taxon>
    </lineage>
</organism>
<evidence type="ECO:0000313" key="1">
    <source>
        <dbReference type="EMBL" id="KAG9467605.1"/>
    </source>
</evidence>
<keyword evidence="2" id="KW-1185">Reference proteome</keyword>
<protein>
    <submittedName>
        <fullName evidence="1">Uncharacterized protein</fullName>
    </submittedName>
</protein>
<dbReference type="AlphaFoldDB" id="A0A8J6EEH6"/>
<gene>
    <name evidence="1" type="ORF">GDO78_014618</name>
</gene>
<evidence type="ECO:0000313" key="2">
    <source>
        <dbReference type="Proteomes" id="UP000770717"/>
    </source>
</evidence>
<proteinExistence type="predicted"/>